<dbReference type="EMBL" id="KY549659">
    <property type="protein sequence ID" value="AQT27859.1"/>
    <property type="molecule type" value="Genomic_DNA"/>
</dbReference>
<reference evidence="1 2" key="1">
    <citation type="submission" date="2017-01" db="EMBL/GenBank/DDBJ databases">
        <title>Isolation and characterization of Pectobacterium phages.</title>
        <authorList>
            <person name="Buttimer C.T.H."/>
            <person name="Lucid A."/>
            <person name="Coffey A."/>
        </authorList>
    </citation>
    <scope>NUCLEOTIDE SEQUENCE [LARGE SCALE GENOMIC DNA]</scope>
</reference>
<organism evidence="1 2">
    <name type="scientific">Pectobacterium phage vB_PatP_CB4</name>
    <dbReference type="NCBI Taxonomy" id="1958919"/>
    <lineage>
        <taxon>Viruses</taxon>
        <taxon>Duplodnaviria</taxon>
        <taxon>Heunggongvirae</taxon>
        <taxon>Uroviricota</taxon>
        <taxon>Caudoviricetes</taxon>
        <taxon>Schitoviridae</taxon>
        <taxon>Cbunavirus</taxon>
        <taxon>Cbunavirus CB4</taxon>
    </lineage>
</organism>
<keyword evidence="2" id="KW-1185">Reference proteome</keyword>
<gene>
    <name evidence="1" type="ORF">CB4_017</name>
</gene>
<proteinExistence type="predicted"/>
<sequence>MRIGNASHATPRCFFTKITEDELQQWRTAALLKGCLRDTPNGGQSFTVSLPTWYGKQPEKATVLHVGNRRAIFIYCDENDYSRKPGKEAIWIVRIL</sequence>
<accession>A0A2P0N9S2</accession>
<evidence type="ECO:0000313" key="1">
    <source>
        <dbReference type="EMBL" id="AQT27859.1"/>
    </source>
</evidence>
<protein>
    <submittedName>
        <fullName evidence="1">Uncharacterized protein</fullName>
    </submittedName>
</protein>
<name>A0A2P0N9S2_9CAUD</name>
<evidence type="ECO:0000313" key="2">
    <source>
        <dbReference type="Proteomes" id="UP000241311"/>
    </source>
</evidence>
<dbReference type="Proteomes" id="UP000241311">
    <property type="component" value="Segment"/>
</dbReference>